<keyword evidence="7 10" id="KW-1133">Transmembrane helix</keyword>
<dbReference type="PANTHER" id="PTHR21320">
    <property type="entry name" value="CYTOCHROME C OXIDASE ASSEMBLY PROTEIN COX11-RELATED"/>
    <property type="match status" value="1"/>
</dbReference>
<evidence type="ECO:0000256" key="8">
    <source>
        <dbReference type="ARBA" id="ARBA00023008"/>
    </source>
</evidence>
<evidence type="ECO:0000256" key="9">
    <source>
        <dbReference type="ARBA" id="ARBA00023136"/>
    </source>
</evidence>
<protein>
    <recommendedName>
        <fullName evidence="4">Cytochrome c oxidase assembly protein CtaG</fullName>
    </recommendedName>
</protein>
<evidence type="ECO:0000256" key="3">
    <source>
        <dbReference type="ARBA" id="ARBA00009620"/>
    </source>
</evidence>
<evidence type="ECO:0000256" key="4">
    <source>
        <dbReference type="ARBA" id="ARBA00015384"/>
    </source>
</evidence>
<feature type="transmembrane region" description="Helical" evidence="10">
    <location>
        <begin position="12"/>
        <end position="33"/>
    </location>
</feature>
<dbReference type="Gene3D" id="2.60.370.10">
    <property type="entry name" value="Ctag/Cox11"/>
    <property type="match status" value="1"/>
</dbReference>
<dbReference type="AlphaFoldDB" id="A0A0R2UHN2"/>
<comment type="function">
    <text evidence="1">Exerts its effect at some terminal stage of cytochrome c oxidase synthesis, probably by being involved in the insertion of the copper B into subunit I.</text>
</comment>
<evidence type="ECO:0000313" key="12">
    <source>
        <dbReference type="Proteomes" id="UP000051213"/>
    </source>
</evidence>
<dbReference type="GO" id="GO:0005507">
    <property type="term" value="F:copper ion binding"/>
    <property type="evidence" value="ECO:0007669"/>
    <property type="project" value="InterPro"/>
</dbReference>
<evidence type="ECO:0000256" key="6">
    <source>
        <dbReference type="ARBA" id="ARBA00022968"/>
    </source>
</evidence>
<dbReference type="GO" id="GO:0005886">
    <property type="term" value="C:plasma membrane"/>
    <property type="evidence" value="ECO:0007669"/>
    <property type="project" value="UniProtKB-SubCell"/>
</dbReference>
<dbReference type="InterPro" id="IPR007533">
    <property type="entry name" value="Cyt_c_oxidase_assmbl_CtaG"/>
</dbReference>
<name>A0A0R2UHN2_9GAMM</name>
<keyword evidence="6" id="KW-0735">Signal-anchor</keyword>
<sequence>MSEAPVHRNLLIKLSMTAVAMFAFAIFVLPPMYDLFCEITGIGGKTGGAYTASEITIDTSRKVEVQFVAANNATMPWDFYPTEHKVFVHPGESRKVTFFARNKTGNDMVAQAIPNVLPNNAADYFHKTECFCFNSQPLGAGQEAELDVVFILDPDLPISVNTVTLSYTLFDITDRVAMQVSQIQ</sequence>
<gene>
    <name evidence="11" type="ORF">ABS24_02695</name>
</gene>
<evidence type="ECO:0000256" key="2">
    <source>
        <dbReference type="ARBA" id="ARBA00004382"/>
    </source>
</evidence>
<evidence type="ECO:0000256" key="1">
    <source>
        <dbReference type="ARBA" id="ARBA00004007"/>
    </source>
</evidence>
<evidence type="ECO:0000256" key="10">
    <source>
        <dbReference type="SAM" id="Phobius"/>
    </source>
</evidence>
<dbReference type="InterPro" id="IPR023471">
    <property type="entry name" value="CtaG/Cox11_dom_sf"/>
</dbReference>
<evidence type="ECO:0000313" key="11">
    <source>
        <dbReference type="EMBL" id="KRO97050.1"/>
    </source>
</evidence>
<organism evidence="11 12">
    <name type="scientific">SAR92 bacterium BACL26 MAG-121220-bin70</name>
    <dbReference type="NCBI Taxonomy" id="1655626"/>
    <lineage>
        <taxon>Bacteria</taxon>
        <taxon>Pseudomonadati</taxon>
        <taxon>Pseudomonadota</taxon>
        <taxon>Gammaproteobacteria</taxon>
        <taxon>Cellvibrionales</taxon>
        <taxon>Porticoccaceae</taxon>
        <taxon>SAR92 clade</taxon>
    </lineage>
</organism>
<accession>A0A0R2UHN2</accession>
<evidence type="ECO:0000256" key="7">
    <source>
        <dbReference type="ARBA" id="ARBA00022989"/>
    </source>
</evidence>
<keyword evidence="8" id="KW-0186">Copper</keyword>
<dbReference type="EMBL" id="LICA01000020">
    <property type="protein sequence ID" value="KRO97050.1"/>
    <property type="molecule type" value="Genomic_DNA"/>
</dbReference>
<dbReference type="PIRSF" id="PIRSF005413">
    <property type="entry name" value="COX11"/>
    <property type="match status" value="1"/>
</dbReference>
<comment type="similarity">
    <text evidence="3">Belongs to the COX11/CtaG family.</text>
</comment>
<keyword evidence="9 10" id="KW-0472">Membrane</keyword>
<proteinExistence type="inferred from homology"/>
<reference evidence="11 12" key="1">
    <citation type="submission" date="2015-10" db="EMBL/GenBank/DDBJ databases">
        <title>Metagenome-Assembled Genomes uncover a global brackish microbiome.</title>
        <authorList>
            <person name="Hugerth L.W."/>
            <person name="Larsson J."/>
            <person name="Alneberg J."/>
            <person name="Lindh M.V."/>
            <person name="Legrand C."/>
            <person name="Pinhassi J."/>
            <person name="Andersson A.F."/>
        </authorList>
    </citation>
    <scope>NUCLEOTIDE SEQUENCE [LARGE SCALE GENOMIC DNA]</scope>
    <source>
        <strain evidence="11">BACL26 MAG-121220-bin70</strain>
    </source>
</reference>
<dbReference type="Proteomes" id="UP000051213">
    <property type="component" value="Unassembled WGS sequence"/>
</dbReference>
<keyword evidence="5 10" id="KW-0812">Transmembrane</keyword>
<dbReference type="Pfam" id="PF04442">
    <property type="entry name" value="CtaG_Cox11"/>
    <property type="match status" value="1"/>
</dbReference>
<comment type="caution">
    <text evidence="11">The sequence shown here is derived from an EMBL/GenBank/DDBJ whole genome shotgun (WGS) entry which is preliminary data.</text>
</comment>
<dbReference type="SUPFAM" id="SSF110111">
    <property type="entry name" value="Ctag/Cox11"/>
    <property type="match status" value="1"/>
</dbReference>
<dbReference type="NCBIfam" id="NF003465">
    <property type="entry name" value="PRK05089.1"/>
    <property type="match status" value="1"/>
</dbReference>
<comment type="subcellular location">
    <subcellularLocation>
        <location evidence="2">Cell inner membrane</location>
        <topology evidence="2">Single-pass type II membrane protein</topology>
        <orientation evidence="2">Periplasmic side</orientation>
    </subcellularLocation>
</comment>
<dbReference type="PANTHER" id="PTHR21320:SF3">
    <property type="entry name" value="CYTOCHROME C OXIDASE ASSEMBLY PROTEIN COX11, MITOCHONDRIAL-RELATED"/>
    <property type="match status" value="1"/>
</dbReference>
<evidence type="ECO:0000256" key="5">
    <source>
        <dbReference type="ARBA" id="ARBA00022692"/>
    </source>
</evidence>